<dbReference type="GO" id="GO:0046872">
    <property type="term" value="F:metal ion binding"/>
    <property type="evidence" value="ECO:0007669"/>
    <property type="project" value="UniProtKB-KW"/>
</dbReference>
<reference evidence="6 7" key="1">
    <citation type="journal article" date="2014" name="Int. J. Syst. Evol. Microbiol.">
        <title>Phaeodactylibacter xiamenensis gen. nov., sp. nov., a member of the family Saprospiraceae isolated from the marine alga Phaeodactylum tricornutum.</title>
        <authorList>
            <person name="Chen Z.Jr."/>
            <person name="Lei X."/>
            <person name="Lai Q."/>
            <person name="Li Y."/>
            <person name="Zhang B."/>
            <person name="Zhang J."/>
            <person name="Zhang H."/>
            <person name="Yang L."/>
            <person name="Zheng W."/>
            <person name="Tian Y."/>
            <person name="Yu Z."/>
            <person name="Xu H.Jr."/>
            <person name="Zheng T."/>
        </authorList>
    </citation>
    <scope>NUCLEOTIDE SEQUENCE [LARGE SCALE GENOMIC DNA]</scope>
    <source>
        <strain evidence="6 7">KD52</strain>
    </source>
</reference>
<feature type="domain" description="Metallo-beta-lactamase" evidence="5">
    <location>
        <begin position="13"/>
        <end position="198"/>
    </location>
</feature>
<dbReference type="Pfam" id="PF00753">
    <property type="entry name" value="Lactamase_B"/>
    <property type="match status" value="1"/>
</dbReference>
<evidence type="ECO:0000256" key="1">
    <source>
        <dbReference type="ARBA" id="ARBA00001947"/>
    </source>
</evidence>
<dbReference type="SUPFAM" id="SSF56281">
    <property type="entry name" value="Metallo-hydrolase/oxidoreductase"/>
    <property type="match status" value="1"/>
</dbReference>
<dbReference type="PANTHER" id="PTHR46233">
    <property type="entry name" value="HYDROXYACYLGLUTATHIONE HYDROLASE GLOC"/>
    <property type="match status" value="1"/>
</dbReference>
<dbReference type="Proteomes" id="UP000029736">
    <property type="component" value="Unassembled WGS sequence"/>
</dbReference>
<accession>A0A098SBI5</accession>
<keyword evidence="4" id="KW-0862">Zinc</keyword>
<dbReference type="CDD" id="cd06262">
    <property type="entry name" value="metallo-hydrolase-like_MBL-fold"/>
    <property type="match status" value="1"/>
</dbReference>
<keyword evidence="3" id="KW-0378">Hydrolase</keyword>
<proteinExistence type="predicted"/>
<evidence type="ECO:0000313" key="7">
    <source>
        <dbReference type="Proteomes" id="UP000029736"/>
    </source>
</evidence>
<evidence type="ECO:0000256" key="2">
    <source>
        <dbReference type="ARBA" id="ARBA00022723"/>
    </source>
</evidence>
<organism evidence="6 7">
    <name type="scientific">Phaeodactylibacter xiamenensis</name>
    <dbReference type="NCBI Taxonomy" id="1524460"/>
    <lineage>
        <taxon>Bacteria</taxon>
        <taxon>Pseudomonadati</taxon>
        <taxon>Bacteroidota</taxon>
        <taxon>Saprospiria</taxon>
        <taxon>Saprospirales</taxon>
        <taxon>Haliscomenobacteraceae</taxon>
        <taxon>Phaeodactylibacter</taxon>
    </lineage>
</organism>
<dbReference type="EMBL" id="JPOS01000004">
    <property type="protein sequence ID" value="KGE89536.1"/>
    <property type="molecule type" value="Genomic_DNA"/>
</dbReference>
<dbReference type="AlphaFoldDB" id="A0A098SBI5"/>
<evidence type="ECO:0000256" key="4">
    <source>
        <dbReference type="ARBA" id="ARBA00022833"/>
    </source>
</evidence>
<dbReference type="InterPro" id="IPR051453">
    <property type="entry name" value="MBL_Glyoxalase_II"/>
</dbReference>
<dbReference type="SMART" id="SM00849">
    <property type="entry name" value="Lactamase_B"/>
    <property type="match status" value="1"/>
</dbReference>
<name>A0A098SBI5_9BACT</name>
<comment type="caution">
    <text evidence="6">The sequence shown here is derived from an EMBL/GenBank/DDBJ whole genome shotgun (WGS) entry which is preliminary data.</text>
</comment>
<dbReference type="OrthoDB" id="9802248at2"/>
<evidence type="ECO:0000259" key="5">
    <source>
        <dbReference type="SMART" id="SM00849"/>
    </source>
</evidence>
<dbReference type="STRING" id="1524460.IX84_01810"/>
<dbReference type="Gene3D" id="3.60.15.10">
    <property type="entry name" value="Ribonuclease Z/Hydroxyacylglutathione hydrolase-like"/>
    <property type="match status" value="1"/>
</dbReference>
<keyword evidence="2" id="KW-0479">Metal-binding</keyword>
<dbReference type="InterPro" id="IPR036866">
    <property type="entry name" value="RibonucZ/Hydroxyglut_hydro"/>
</dbReference>
<sequence length="214" mass="23516">MAQVLKQTFNPFQENTYIVYDETGECIIFDPGCYSAEERAAFKATIEKQELTPVRLINTHCHIDHVFGNQFIMDTYGLELEMHEGEVPVLKAAPQSASMFGLPLPSGNFAGEPGRFIDAGAVITFGNTSLKALFTPGHSPASLSFFCESDRFLIAGDVLFMGSIGRTDLPGGDFDTLIRSIQNELFPLGDDVTVYPGHGPETNIGYEKQHNPFL</sequence>
<evidence type="ECO:0000313" key="6">
    <source>
        <dbReference type="EMBL" id="KGE89536.1"/>
    </source>
</evidence>
<dbReference type="PANTHER" id="PTHR46233:SF3">
    <property type="entry name" value="HYDROXYACYLGLUTATHIONE HYDROLASE GLOC"/>
    <property type="match status" value="1"/>
</dbReference>
<dbReference type="GO" id="GO:0016787">
    <property type="term" value="F:hydrolase activity"/>
    <property type="evidence" value="ECO:0007669"/>
    <property type="project" value="UniProtKB-KW"/>
</dbReference>
<keyword evidence="7" id="KW-1185">Reference proteome</keyword>
<dbReference type="InterPro" id="IPR001279">
    <property type="entry name" value="Metallo-B-lactamas"/>
</dbReference>
<protein>
    <submittedName>
        <fullName evidence="6">Metallo-beta-lactamase</fullName>
    </submittedName>
</protein>
<evidence type="ECO:0000256" key="3">
    <source>
        <dbReference type="ARBA" id="ARBA00022801"/>
    </source>
</evidence>
<comment type="cofactor">
    <cofactor evidence="1">
        <name>Zn(2+)</name>
        <dbReference type="ChEBI" id="CHEBI:29105"/>
    </cofactor>
</comment>
<gene>
    <name evidence="6" type="ORF">IX84_01810</name>
</gene>
<dbReference type="RefSeq" id="WP_044216036.1">
    <property type="nucleotide sequence ID" value="NZ_JBKAGJ010000005.1"/>
</dbReference>